<evidence type="ECO:0000256" key="1">
    <source>
        <dbReference type="ARBA" id="ARBA00010240"/>
    </source>
</evidence>
<dbReference type="PANTHER" id="PTHR32176:SF99">
    <property type="entry name" value="PATATIN"/>
    <property type="match status" value="1"/>
</dbReference>
<organism evidence="8 9">
    <name type="scientific">Populus tomentosa</name>
    <name type="common">Chinese white poplar</name>
    <dbReference type="NCBI Taxonomy" id="118781"/>
    <lineage>
        <taxon>Eukaryota</taxon>
        <taxon>Viridiplantae</taxon>
        <taxon>Streptophyta</taxon>
        <taxon>Embryophyta</taxon>
        <taxon>Tracheophyta</taxon>
        <taxon>Spermatophyta</taxon>
        <taxon>Magnoliopsida</taxon>
        <taxon>eudicotyledons</taxon>
        <taxon>Gunneridae</taxon>
        <taxon>Pentapetalae</taxon>
        <taxon>rosids</taxon>
        <taxon>fabids</taxon>
        <taxon>Malpighiales</taxon>
        <taxon>Salicaceae</taxon>
        <taxon>Saliceae</taxon>
        <taxon>Populus</taxon>
    </lineage>
</organism>
<dbReference type="Proteomes" id="UP000886885">
    <property type="component" value="Chromosome 7D"/>
</dbReference>
<evidence type="ECO:0000256" key="5">
    <source>
        <dbReference type="ARBA" id="ARBA00023098"/>
    </source>
</evidence>
<feature type="domain" description="PNPLA" evidence="7">
    <location>
        <begin position="14"/>
        <end position="225"/>
    </location>
</feature>
<keyword evidence="3" id="KW-0611">Plant defense</keyword>
<comment type="caution">
    <text evidence="8">The sequence shown here is derived from an EMBL/GenBank/DDBJ whole genome shotgun (WGS) entry which is preliminary data.</text>
</comment>
<dbReference type="PROSITE" id="PS51635">
    <property type="entry name" value="PNPLA"/>
    <property type="match status" value="1"/>
</dbReference>
<protein>
    <recommendedName>
        <fullName evidence="7">PNPLA domain-containing protein</fullName>
    </recommendedName>
</protein>
<dbReference type="PANTHER" id="PTHR32176">
    <property type="entry name" value="XYLOSE ISOMERASE"/>
    <property type="match status" value="1"/>
</dbReference>
<sequence length="394" mass="43173">MATGFVKRRMATVLSIDGGGIRGIIPGSLLAFLESKLQELDGSQARIADYFDIIAGTSTGGLVATMLAAPNKENRPMFAAKDIIDFYLEHSPKIFPQKSHFDPLNSNLLGWLSLFFGGPKYDGKYLRSLTNDLLGDLTIKQTLTNVILPTFDMKLLQPVIFSTTEGKTNVLKNARLADICVATSAAPTYLPAHFFTTKDPNGTSTRNFDLVDGAIAANNPALLAVSEIRNQIRMNTGEFAGVKPTERKVLVLSLGTGEAKSEVKYDAPTAANWSTINWVSYSGKRPIIDMFISASSDMVDYHISSFFQSLDSKECYLRIQDDKLIGDAASVDIATPQNLQRLKEIGAALLKKTESRVNLDTGKYEKIEGGRTNEAALAKFAQFLSDEKKHRQTN</sequence>
<name>A0A8X7ZFM3_POPTO</name>
<proteinExistence type="inferred from homology"/>
<dbReference type="FunFam" id="3.40.1090.10:FF:000005">
    <property type="entry name" value="Patatin"/>
    <property type="match status" value="1"/>
</dbReference>
<evidence type="ECO:0000259" key="7">
    <source>
        <dbReference type="PROSITE" id="PS51635"/>
    </source>
</evidence>
<dbReference type="AlphaFoldDB" id="A0A8X7ZFM3"/>
<dbReference type="OrthoDB" id="1658288at2759"/>
<keyword evidence="2 6" id="KW-0378">Hydrolase</keyword>
<feature type="short sequence motif" description="DGA/G" evidence="6">
    <location>
        <begin position="212"/>
        <end position="214"/>
    </location>
</feature>
<keyword evidence="9" id="KW-1185">Reference proteome</keyword>
<evidence type="ECO:0000256" key="6">
    <source>
        <dbReference type="PROSITE-ProRule" id="PRU01161"/>
    </source>
</evidence>
<dbReference type="Pfam" id="PF01734">
    <property type="entry name" value="Patatin"/>
    <property type="match status" value="1"/>
</dbReference>
<evidence type="ECO:0000256" key="4">
    <source>
        <dbReference type="ARBA" id="ARBA00022963"/>
    </source>
</evidence>
<feature type="short sequence motif" description="GXGXXG" evidence="6">
    <location>
        <begin position="18"/>
        <end position="23"/>
    </location>
</feature>
<dbReference type="GO" id="GO:0004620">
    <property type="term" value="F:phospholipase activity"/>
    <property type="evidence" value="ECO:0007669"/>
    <property type="project" value="TreeGrafter"/>
</dbReference>
<reference evidence="8" key="1">
    <citation type="journal article" date="2020" name="bioRxiv">
        <title>Hybrid origin of Populus tomentosa Carr. identified through genome sequencing and phylogenomic analysis.</title>
        <authorList>
            <person name="An X."/>
            <person name="Gao K."/>
            <person name="Chen Z."/>
            <person name="Li J."/>
            <person name="Yang X."/>
            <person name="Yang X."/>
            <person name="Zhou J."/>
            <person name="Guo T."/>
            <person name="Zhao T."/>
            <person name="Huang S."/>
            <person name="Miao D."/>
            <person name="Khan W.U."/>
            <person name="Rao P."/>
            <person name="Ye M."/>
            <person name="Lei B."/>
            <person name="Liao W."/>
            <person name="Wang J."/>
            <person name="Ji L."/>
            <person name="Li Y."/>
            <person name="Guo B."/>
            <person name="Mustafa N.S."/>
            <person name="Li S."/>
            <person name="Yun Q."/>
            <person name="Keller S.R."/>
            <person name="Mao J."/>
            <person name="Zhang R."/>
            <person name="Strauss S.H."/>
        </authorList>
    </citation>
    <scope>NUCLEOTIDE SEQUENCE</scope>
    <source>
        <strain evidence="8">GM15</strain>
        <tissue evidence="8">Leaf</tissue>
    </source>
</reference>
<evidence type="ECO:0000256" key="2">
    <source>
        <dbReference type="ARBA" id="ARBA00022801"/>
    </source>
</evidence>
<dbReference type="GO" id="GO:0016042">
    <property type="term" value="P:lipid catabolic process"/>
    <property type="evidence" value="ECO:0007669"/>
    <property type="project" value="UniProtKB-UniRule"/>
</dbReference>
<accession>A0A8X7ZFM3</accession>
<dbReference type="InterPro" id="IPR002641">
    <property type="entry name" value="PNPLA_dom"/>
</dbReference>
<dbReference type="GO" id="GO:0006952">
    <property type="term" value="P:defense response"/>
    <property type="evidence" value="ECO:0007669"/>
    <property type="project" value="UniProtKB-KW"/>
</dbReference>
<evidence type="ECO:0000313" key="9">
    <source>
        <dbReference type="Proteomes" id="UP000886885"/>
    </source>
</evidence>
<keyword evidence="5 6" id="KW-0443">Lipid metabolism</keyword>
<comment type="similarity">
    <text evidence="1">Belongs to the patatin family.</text>
</comment>
<dbReference type="EMBL" id="JAAWWB010000014">
    <property type="protein sequence ID" value="KAG6766947.1"/>
    <property type="molecule type" value="Genomic_DNA"/>
</dbReference>
<feature type="short sequence motif" description="GXSXG" evidence="6">
    <location>
        <begin position="56"/>
        <end position="60"/>
    </location>
</feature>
<dbReference type="GO" id="GO:0047372">
    <property type="term" value="F:monoacylglycerol lipase activity"/>
    <property type="evidence" value="ECO:0007669"/>
    <property type="project" value="TreeGrafter"/>
</dbReference>
<evidence type="ECO:0000313" key="8">
    <source>
        <dbReference type="EMBL" id="KAG6766947.1"/>
    </source>
</evidence>
<evidence type="ECO:0000256" key="3">
    <source>
        <dbReference type="ARBA" id="ARBA00022821"/>
    </source>
</evidence>
<feature type="active site" description="Proton acceptor" evidence="6">
    <location>
        <position position="212"/>
    </location>
</feature>
<gene>
    <name evidence="8" type="ORF">POTOM_028126</name>
</gene>
<feature type="active site" description="Nucleophile" evidence="6">
    <location>
        <position position="58"/>
    </location>
</feature>
<keyword evidence="4 6" id="KW-0442">Lipid degradation</keyword>